<dbReference type="SUPFAM" id="SSF89796">
    <property type="entry name" value="CoA-transferase family III (CaiB/BaiF)"/>
    <property type="match status" value="1"/>
</dbReference>
<dbReference type="Proteomes" id="UP000549457">
    <property type="component" value="Unassembled WGS sequence"/>
</dbReference>
<reference evidence="2 3" key="1">
    <citation type="submission" date="2020-08" db="EMBL/GenBank/DDBJ databases">
        <title>Genomic Encyclopedia of Type Strains, Phase IV (KMG-IV): sequencing the most valuable type-strain genomes for metagenomic binning, comparative biology and taxonomic classification.</title>
        <authorList>
            <person name="Goeker M."/>
        </authorList>
    </citation>
    <scope>NUCLEOTIDE SEQUENCE [LARGE SCALE GENOMIC DNA]</scope>
    <source>
        <strain evidence="2 3">DSM 101730</strain>
    </source>
</reference>
<dbReference type="RefSeq" id="WP_184146385.1">
    <property type="nucleotide sequence ID" value="NZ_JACHFM010000001.1"/>
</dbReference>
<sequence length="406" mass="43186">MSLPLSGLRVLDLSRILAGPSATQILGDLGADVIKVERPGAGDDTRGWGPPFLPAGADGAPHGDSAYFLSTNRNKRSLTVDISQPAGLAIVRELAKESDVLIENFKVGDLERRGLGWEAVHAFAPRLVYCSVTGFGQTGPYATQAGYDFIIQGMGGLMSLTGETDGAPMKVGVPISDIMAGMYATVAILAALRERDATGLGRRIDISLLDCQVAWLYNQVSNYLVSGRVPARHGNAHPNIVPYETFQTADGHVNLGVGNDSQFRRLCALIGMPELGTDARFERNAGRLEHRDALLAQIRPAFLARTSAEWIAGCNGAGLPCGPIYSVPEMLADPHVQARGVVQETAHPGQPGEPIRLMRSPLRIEGHDLGIRRPPPTLGEHTGEVLAEVLGYDAARIAGLRASGVV</sequence>
<gene>
    <name evidence="2" type="ORF">HNP73_000285</name>
</gene>
<dbReference type="Gene3D" id="3.30.1540.10">
    <property type="entry name" value="formyl-coa transferase, domain 3"/>
    <property type="match status" value="1"/>
</dbReference>
<keyword evidence="3" id="KW-1185">Reference proteome</keyword>
<organism evidence="2 3">
    <name type="scientific">Amaricoccus macauensis</name>
    <dbReference type="NCBI Taxonomy" id="57001"/>
    <lineage>
        <taxon>Bacteria</taxon>
        <taxon>Pseudomonadati</taxon>
        <taxon>Pseudomonadota</taxon>
        <taxon>Alphaproteobacteria</taxon>
        <taxon>Rhodobacterales</taxon>
        <taxon>Paracoccaceae</taxon>
        <taxon>Amaricoccus</taxon>
    </lineage>
</organism>
<dbReference type="InterPro" id="IPR050483">
    <property type="entry name" value="CoA-transferase_III_domain"/>
</dbReference>
<keyword evidence="1 2" id="KW-0808">Transferase</keyword>
<dbReference type="InterPro" id="IPR023606">
    <property type="entry name" value="CoA-Trfase_III_dom_1_sf"/>
</dbReference>
<comment type="caution">
    <text evidence="2">The sequence shown here is derived from an EMBL/GenBank/DDBJ whole genome shotgun (WGS) entry which is preliminary data.</text>
</comment>
<dbReference type="AlphaFoldDB" id="A0A840SHF9"/>
<proteinExistence type="predicted"/>
<dbReference type="Gene3D" id="3.40.50.10540">
    <property type="entry name" value="Crotonobetainyl-coa:carnitine coa-transferase, domain 1"/>
    <property type="match status" value="1"/>
</dbReference>
<dbReference type="PANTHER" id="PTHR48207">
    <property type="entry name" value="SUCCINATE--HYDROXYMETHYLGLUTARATE COA-TRANSFERASE"/>
    <property type="match status" value="1"/>
</dbReference>
<dbReference type="EMBL" id="JACHFM010000001">
    <property type="protein sequence ID" value="MBB5220364.1"/>
    <property type="molecule type" value="Genomic_DNA"/>
</dbReference>
<dbReference type="InterPro" id="IPR044855">
    <property type="entry name" value="CoA-Trfase_III_dom3_sf"/>
</dbReference>
<evidence type="ECO:0000313" key="2">
    <source>
        <dbReference type="EMBL" id="MBB5220364.1"/>
    </source>
</evidence>
<dbReference type="Pfam" id="PF02515">
    <property type="entry name" value="CoA_transf_3"/>
    <property type="match status" value="1"/>
</dbReference>
<protein>
    <submittedName>
        <fullName evidence="2">Crotonobetainyl-CoA:carnitine CoA-transferase CaiB-like acyl-CoA transferase</fullName>
    </submittedName>
</protein>
<name>A0A840SHF9_9RHOB</name>
<evidence type="ECO:0000256" key="1">
    <source>
        <dbReference type="ARBA" id="ARBA00022679"/>
    </source>
</evidence>
<evidence type="ECO:0000313" key="3">
    <source>
        <dbReference type="Proteomes" id="UP000549457"/>
    </source>
</evidence>
<accession>A0A840SHF9</accession>
<dbReference type="PANTHER" id="PTHR48207:SF3">
    <property type="entry name" value="SUCCINATE--HYDROXYMETHYLGLUTARATE COA-TRANSFERASE"/>
    <property type="match status" value="1"/>
</dbReference>
<dbReference type="InterPro" id="IPR003673">
    <property type="entry name" value="CoA-Trfase_fam_III"/>
</dbReference>
<dbReference type="GO" id="GO:0008410">
    <property type="term" value="F:CoA-transferase activity"/>
    <property type="evidence" value="ECO:0007669"/>
    <property type="project" value="TreeGrafter"/>
</dbReference>